<dbReference type="SUPFAM" id="SSF51338">
    <property type="entry name" value="Composite domain of metallo-dependent hydrolases"/>
    <property type="match status" value="1"/>
</dbReference>
<gene>
    <name evidence="2" type="ORF">KTH89_14485</name>
</gene>
<dbReference type="GO" id="GO:0005829">
    <property type="term" value="C:cytosol"/>
    <property type="evidence" value="ECO:0007669"/>
    <property type="project" value="TreeGrafter"/>
</dbReference>
<dbReference type="SUPFAM" id="SSF51556">
    <property type="entry name" value="Metallo-dependent hydrolases"/>
    <property type="match status" value="1"/>
</dbReference>
<dbReference type="GO" id="GO:0016812">
    <property type="term" value="F:hydrolase activity, acting on carbon-nitrogen (but not peptide) bonds, in cyclic amides"/>
    <property type="evidence" value="ECO:0007669"/>
    <property type="project" value="TreeGrafter"/>
</dbReference>
<evidence type="ECO:0000259" key="1">
    <source>
        <dbReference type="Pfam" id="PF07969"/>
    </source>
</evidence>
<dbReference type="AlphaFoldDB" id="A0A949K5R9"/>
<dbReference type="PANTHER" id="PTHR11647:SF1">
    <property type="entry name" value="COLLAPSIN RESPONSE MEDIATOR PROTEIN"/>
    <property type="match status" value="1"/>
</dbReference>
<dbReference type="InterPro" id="IPR050378">
    <property type="entry name" value="Metallo-dep_Hydrolases_sf"/>
</dbReference>
<dbReference type="InterPro" id="IPR032466">
    <property type="entry name" value="Metal_Hydrolase"/>
</dbReference>
<evidence type="ECO:0000313" key="2">
    <source>
        <dbReference type="EMBL" id="MBU9737751.1"/>
    </source>
</evidence>
<keyword evidence="3" id="KW-1185">Reference proteome</keyword>
<dbReference type="EMBL" id="JAHQCW010000024">
    <property type="protein sequence ID" value="MBU9737751.1"/>
    <property type="molecule type" value="Genomic_DNA"/>
</dbReference>
<reference evidence="2" key="1">
    <citation type="submission" date="2021-06" db="EMBL/GenBank/DDBJ databases">
        <title>Description of novel taxa of the family Lachnospiraceae.</title>
        <authorList>
            <person name="Chaplin A.V."/>
            <person name="Sokolova S.R."/>
            <person name="Pikina A.P."/>
            <person name="Korzhanova M."/>
            <person name="Belova V."/>
            <person name="Korostin D."/>
            <person name="Efimov B.A."/>
        </authorList>
    </citation>
    <scope>NUCLEOTIDE SEQUENCE</scope>
    <source>
        <strain evidence="2">ASD5720</strain>
    </source>
</reference>
<dbReference type="Gene3D" id="3.20.20.140">
    <property type="entry name" value="Metal-dependent hydrolases"/>
    <property type="match status" value="2"/>
</dbReference>
<proteinExistence type="predicted"/>
<dbReference type="Pfam" id="PF07969">
    <property type="entry name" value="Amidohydro_3"/>
    <property type="match status" value="2"/>
</dbReference>
<comment type="caution">
    <text evidence="2">The sequence shown here is derived from an EMBL/GenBank/DDBJ whole genome shotgun (WGS) entry which is preliminary data.</text>
</comment>
<organism evidence="2 3">
    <name type="scientific">Diplocloster agilis</name>
    <dbReference type="NCBI Taxonomy" id="2850323"/>
    <lineage>
        <taxon>Bacteria</taxon>
        <taxon>Bacillati</taxon>
        <taxon>Bacillota</taxon>
        <taxon>Clostridia</taxon>
        <taxon>Lachnospirales</taxon>
        <taxon>Lachnospiraceae</taxon>
        <taxon>Diplocloster</taxon>
    </lineage>
</organism>
<dbReference type="RefSeq" id="WP_238722178.1">
    <property type="nucleotide sequence ID" value="NZ_JAHQCW010000024.1"/>
</dbReference>
<evidence type="ECO:0000313" key="3">
    <source>
        <dbReference type="Proteomes" id="UP000712157"/>
    </source>
</evidence>
<dbReference type="Proteomes" id="UP000712157">
    <property type="component" value="Unassembled WGS sequence"/>
</dbReference>
<feature type="domain" description="Amidohydrolase 3" evidence="1">
    <location>
        <begin position="441"/>
        <end position="522"/>
    </location>
</feature>
<dbReference type="PANTHER" id="PTHR11647">
    <property type="entry name" value="HYDRANTOINASE/DIHYDROPYRIMIDINASE FAMILY MEMBER"/>
    <property type="match status" value="1"/>
</dbReference>
<dbReference type="InterPro" id="IPR013108">
    <property type="entry name" value="Amidohydro_3"/>
</dbReference>
<name>A0A949K5R9_9FIRM</name>
<dbReference type="InterPro" id="IPR011059">
    <property type="entry name" value="Metal-dep_hydrolase_composite"/>
</dbReference>
<protein>
    <submittedName>
        <fullName evidence="2">Amidohydrolase family protein</fullName>
    </submittedName>
</protein>
<feature type="domain" description="Amidohydrolase 3" evidence="1">
    <location>
        <begin position="56"/>
        <end position="105"/>
    </location>
</feature>
<accession>A0A949K5R9</accession>
<sequence>MEQSGLFKDNSAADRYLLRNCRIYDGSGQGCYPGEILIREGRIAAIGRDIKAEACEVIDMKDMAVAPGFIDIHRHADLQPFHWPDSGCELMQGITTMISGNCGFSPFPLLEERMNACKEFVEPLLGRLPEKAVEWTDFDSFLQAIRKKELNVNQGTLVGNGILRVAVNGTGDGPVPDRKMRQIEERLKEALQHGAFGLSMGLMYTPECYYSEEELGRICKVAAAYGAVITVHLRGEGSMADASVREVLRLCRSTGVHFHISHLKAAGRDNWGPPFEKILDLLYEARLEGLPVTWDAYPYEAGSTTLTTLLPPWALAGGTEKILERLRDTRCRQRILADLGKRQSSWDNLVYATGWDRVTLLSGTKAAQIGKNIGELARENGVPPEEMCLDILLEDACETGIAFFHMDERDVRKVIGLKETAVISDSIYSQQGFTHPRSTGTYPKFIQEYVNGRKDFTMEEAIRKCTSLPAEYMGIRDRGRICAGYYADIIAFRPEEFVSRSTYEKPGELPAGMKYVFVNGRPAVRQGNIVRLDAGRYLTKERESNDNR</sequence>